<dbReference type="Gene3D" id="1.10.510.10">
    <property type="entry name" value="Transferase(Phosphotransferase) domain 1"/>
    <property type="match status" value="1"/>
</dbReference>
<organism evidence="10 11">
    <name type="scientific">Symbiochloris irregularis</name>
    <dbReference type="NCBI Taxonomy" id="706552"/>
    <lineage>
        <taxon>Eukaryota</taxon>
        <taxon>Viridiplantae</taxon>
        <taxon>Chlorophyta</taxon>
        <taxon>core chlorophytes</taxon>
        <taxon>Trebouxiophyceae</taxon>
        <taxon>Trebouxiales</taxon>
        <taxon>Trebouxiaceae</taxon>
        <taxon>Symbiochloris</taxon>
    </lineage>
</organism>
<evidence type="ECO:0000256" key="4">
    <source>
        <dbReference type="ARBA" id="ARBA00022777"/>
    </source>
</evidence>
<dbReference type="EMBL" id="JALJOQ010000110">
    <property type="protein sequence ID" value="KAK9797037.1"/>
    <property type="molecule type" value="Genomic_DNA"/>
</dbReference>
<dbReference type="PANTHER" id="PTHR24349">
    <property type="entry name" value="SERINE/THREONINE-PROTEIN KINASE"/>
    <property type="match status" value="1"/>
</dbReference>
<evidence type="ECO:0000313" key="11">
    <source>
        <dbReference type="Proteomes" id="UP001465755"/>
    </source>
</evidence>
<dbReference type="InterPro" id="IPR000719">
    <property type="entry name" value="Prot_kinase_dom"/>
</dbReference>
<proteinExistence type="inferred from homology"/>
<evidence type="ECO:0000256" key="6">
    <source>
        <dbReference type="PROSITE-ProRule" id="PRU10141"/>
    </source>
</evidence>
<evidence type="ECO:0000256" key="7">
    <source>
        <dbReference type="RuleBase" id="RU000304"/>
    </source>
</evidence>
<dbReference type="InterPro" id="IPR017441">
    <property type="entry name" value="Protein_kinase_ATP_BS"/>
</dbReference>
<dbReference type="Proteomes" id="UP001465755">
    <property type="component" value="Unassembled WGS sequence"/>
</dbReference>
<sequence length="398" mass="44496">MQAVHPGWPRERQYTEEGMASADGTELPAAGVQAERGATCSEICRLSTCEYKGCHTERCFAELPEVKKALGPLIRSAKATAKSRIETRTPFSKEYVWVRSKLLGSGAFGDVYRCRRQDEDQYQYAVKEINIAAFGEVNTLRDIFREVEVLQELSSSNMCHVVEFVGFHRSHETAWIVLRLLPGQPLSKLIKGMRRVAENDRHAIVLRLATELLEMLSVSHLKGIAHGDLKPDNVFIDLQNCHRMTHVLDWGLACKHEPGSKVVILQGTLEYLAPEVVSGWIAKSKGAEPQPVCPSAADMWSAGCLLLEAYTSQSPFQMGWWRLATMQQCTGILKLQTNWAAGGKGAKKLESILSRCAPQAQTFFRGLLEYDPRQRLTASQALHHPYLSFGQSSSRKHD</sequence>
<keyword evidence="5 6" id="KW-0067">ATP-binding</keyword>
<keyword evidence="1 7" id="KW-0723">Serine/threonine-protein kinase</keyword>
<evidence type="ECO:0000256" key="1">
    <source>
        <dbReference type="ARBA" id="ARBA00022527"/>
    </source>
</evidence>
<evidence type="ECO:0000256" key="3">
    <source>
        <dbReference type="ARBA" id="ARBA00022741"/>
    </source>
</evidence>
<reference evidence="10 11" key="1">
    <citation type="journal article" date="2024" name="Nat. Commun.">
        <title>Phylogenomics reveals the evolutionary origins of lichenization in chlorophyte algae.</title>
        <authorList>
            <person name="Puginier C."/>
            <person name="Libourel C."/>
            <person name="Otte J."/>
            <person name="Skaloud P."/>
            <person name="Haon M."/>
            <person name="Grisel S."/>
            <person name="Petersen M."/>
            <person name="Berrin J.G."/>
            <person name="Delaux P.M."/>
            <person name="Dal Grande F."/>
            <person name="Keller J."/>
        </authorList>
    </citation>
    <scope>NUCLEOTIDE SEQUENCE [LARGE SCALE GENOMIC DNA]</scope>
    <source>
        <strain evidence="10 11">SAG 2036</strain>
    </source>
</reference>
<dbReference type="Gene3D" id="3.30.200.20">
    <property type="entry name" value="Phosphorylase Kinase, domain 1"/>
    <property type="match status" value="1"/>
</dbReference>
<keyword evidence="4" id="KW-0418">Kinase</keyword>
<dbReference type="InterPro" id="IPR011009">
    <property type="entry name" value="Kinase-like_dom_sf"/>
</dbReference>
<dbReference type="Pfam" id="PF00069">
    <property type="entry name" value="Pkinase"/>
    <property type="match status" value="1"/>
</dbReference>
<accession>A0AAW1NYB9</accession>
<dbReference type="PROSITE" id="PS00108">
    <property type="entry name" value="PROTEIN_KINASE_ST"/>
    <property type="match status" value="1"/>
</dbReference>
<dbReference type="CDD" id="cd14014">
    <property type="entry name" value="STKc_PknB_like"/>
    <property type="match status" value="1"/>
</dbReference>
<dbReference type="AlphaFoldDB" id="A0AAW1NYB9"/>
<evidence type="ECO:0000256" key="5">
    <source>
        <dbReference type="ARBA" id="ARBA00022840"/>
    </source>
</evidence>
<dbReference type="InterPro" id="IPR050205">
    <property type="entry name" value="CDPK_Ser/Thr_kinases"/>
</dbReference>
<dbReference type="GO" id="GO:0005524">
    <property type="term" value="F:ATP binding"/>
    <property type="evidence" value="ECO:0007669"/>
    <property type="project" value="UniProtKB-UniRule"/>
</dbReference>
<evidence type="ECO:0000313" key="10">
    <source>
        <dbReference type="EMBL" id="KAK9797037.1"/>
    </source>
</evidence>
<feature type="region of interest" description="Disordered" evidence="8">
    <location>
        <begin position="1"/>
        <end position="20"/>
    </location>
</feature>
<dbReference type="InterPro" id="IPR008271">
    <property type="entry name" value="Ser/Thr_kinase_AS"/>
</dbReference>
<dbReference type="SMART" id="SM00220">
    <property type="entry name" value="S_TKc"/>
    <property type="match status" value="1"/>
</dbReference>
<evidence type="ECO:0000256" key="8">
    <source>
        <dbReference type="SAM" id="MobiDB-lite"/>
    </source>
</evidence>
<comment type="caution">
    <text evidence="10">The sequence shown here is derived from an EMBL/GenBank/DDBJ whole genome shotgun (WGS) entry which is preliminary data.</text>
</comment>
<keyword evidence="3 6" id="KW-0547">Nucleotide-binding</keyword>
<evidence type="ECO:0000259" key="9">
    <source>
        <dbReference type="PROSITE" id="PS50011"/>
    </source>
</evidence>
<name>A0AAW1NYB9_9CHLO</name>
<feature type="domain" description="Protein kinase" evidence="9">
    <location>
        <begin position="97"/>
        <end position="387"/>
    </location>
</feature>
<dbReference type="PROSITE" id="PS00107">
    <property type="entry name" value="PROTEIN_KINASE_ATP"/>
    <property type="match status" value="1"/>
</dbReference>
<feature type="binding site" evidence="6">
    <location>
        <position position="127"/>
    </location>
    <ligand>
        <name>ATP</name>
        <dbReference type="ChEBI" id="CHEBI:30616"/>
    </ligand>
</feature>
<keyword evidence="11" id="KW-1185">Reference proteome</keyword>
<dbReference type="SUPFAM" id="SSF56112">
    <property type="entry name" value="Protein kinase-like (PK-like)"/>
    <property type="match status" value="1"/>
</dbReference>
<comment type="similarity">
    <text evidence="7">Belongs to the protein kinase superfamily.</text>
</comment>
<gene>
    <name evidence="10" type="ORF">WJX73_003012</name>
</gene>
<dbReference type="PROSITE" id="PS50011">
    <property type="entry name" value="PROTEIN_KINASE_DOM"/>
    <property type="match status" value="1"/>
</dbReference>
<dbReference type="GO" id="GO:0004674">
    <property type="term" value="F:protein serine/threonine kinase activity"/>
    <property type="evidence" value="ECO:0007669"/>
    <property type="project" value="UniProtKB-KW"/>
</dbReference>
<evidence type="ECO:0000256" key="2">
    <source>
        <dbReference type="ARBA" id="ARBA00022679"/>
    </source>
</evidence>
<protein>
    <recommendedName>
        <fullName evidence="9">Protein kinase domain-containing protein</fullName>
    </recommendedName>
</protein>
<keyword evidence="2" id="KW-0808">Transferase</keyword>